<gene>
    <name evidence="1" type="ORF">KCU98_g2233</name>
</gene>
<sequence length="80" mass="7724">LPSSGGVASITAGANVLNAGGSAVTAAPTPSTAVVSTTRMSTSCGLNLLGQNVCATVAVPGLLSVNIKREATTLATVVRK</sequence>
<proteinExistence type="predicted"/>
<reference evidence="1" key="2">
    <citation type="submission" date="2021-08" db="EMBL/GenBank/DDBJ databases">
        <authorList>
            <person name="Gostincar C."/>
            <person name="Sun X."/>
            <person name="Song Z."/>
            <person name="Gunde-Cimerman N."/>
        </authorList>
    </citation>
    <scope>NUCLEOTIDE SEQUENCE</scope>
    <source>
        <strain evidence="1">EXF-9298</strain>
    </source>
</reference>
<organism evidence="1 2">
    <name type="scientific">Aureobasidium melanogenum</name>
    <name type="common">Aureobasidium pullulans var. melanogenum</name>
    <dbReference type="NCBI Taxonomy" id="46634"/>
    <lineage>
        <taxon>Eukaryota</taxon>
        <taxon>Fungi</taxon>
        <taxon>Dikarya</taxon>
        <taxon>Ascomycota</taxon>
        <taxon>Pezizomycotina</taxon>
        <taxon>Dothideomycetes</taxon>
        <taxon>Dothideomycetidae</taxon>
        <taxon>Dothideales</taxon>
        <taxon>Saccotheciaceae</taxon>
        <taxon>Aureobasidium</taxon>
    </lineage>
</organism>
<accession>A0A9P8JZS5</accession>
<reference evidence="1" key="1">
    <citation type="journal article" date="2021" name="J Fungi (Basel)">
        <title>Virulence traits and population genomics of the black yeast Aureobasidium melanogenum.</title>
        <authorList>
            <person name="Cernosa A."/>
            <person name="Sun X."/>
            <person name="Gostincar C."/>
            <person name="Fang C."/>
            <person name="Gunde-Cimerman N."/>
            <person name="Song Z."/>
        </authorList>
    </citation>
    <scope>NUCLEOTIDE SEQUENCE</scope>
    <source>
        <strain evidence="1">EXF-9298</strain>
    </source>
</reference>
<dbReference type="AlphaFoldDB" id="A0A9P8JZS5"/>
<name>A0A9P8JZS5_AURME</name>
<comment type="caution">
    <text evidence="1">The sequence shown here is derived from an EMBL/GenBank/DDBJ whole genome shotgun (WGS) entry which is preliminary data.</text>
</comment>
<evidence type="ECO:0000313" key="1">
    <source>
        <dbReference type="EMBL" id="KAG9988943.1"/>
    </source>
</evidence>
<dbReference type="Proteomes" id="UP000729357">
    <property type="component" value="Unassembled WGS sequence"/>
</dbReference>
<feature type="non-terminal residue" evidence="1">
    <location>
        <position position="1"/>
    </location>
</feature>
<dbReference type="EMBL" id="JAHFXS010000115">
    <property type="protein sequence ID" value="KAG9988943.1"/>
    <property type="molecule type" value="Genomic_DNA"/>
</dbReference>
<evidence type="ECO:0000313" key="2">
    <source>
        <dbReference type="Proteomes" id="UP000729357"/>
    </source>
</evidence>
<keyword evidence="2" id="KW-1185">Reference proteome</keyword>
<feature type="non-terminal residue" evidence="1">
    <location>
        <position position="80"/>
    </location>
</feature>
<protein>
    <submittedName>
        <fullName evidence="1">Uncharacterized protein</fullName>
    </submittedName>
</protein>